<dbReference type="GO" id="GO:0030170">
    <property type="term" value="F:pyridoxal phosphate binding"/>
    <property type="evidence" value="ECO:0007669"/>
    <property type="project" value="InterPro"/>
</dbReference>
<dbReference type="SUPFAM" id="SSF53383">
    <property type="entry name" value="PLP-dependent transferases"/>
    <property type="match status" value="1"/>
</dbReference>
<comment type="similarity">
    <text evidence="2 9">Belongs to the trans-sulfuration enzymes family.</text>
</comment>
<sequence length="391" mass="42022">MTNEKPFGRAGLATRLAHAGPAPSEYHGFVNPPVVHASTVIYDSLNTAKNRTSRYMYGRTGTPTTEALEDTVTDLEGAAGTVLTGSGLEAISIALMSCTQAGSHLLVADNVYGPTRRFCDKVLTRFGVEVEYFDPAVGAEIDRLFRDTTSALFLEAPGSLTFEMQDIPAMAGAARSRGITVAMDNTWATPVYFRPLDHGVDLSIQAATKYFAGHSDLLLGTVAASEAALPSLRETRNNFGVNVGPDDVFNTLRGMRTLPLRLARHFESGVTIARWLETRPEVARVRHPALESDPGHEIWKRDFSGACGLFAIELQPCTDAQLAAFIEGLAYFGIGASWGGFESLVLCPDPSSIRTATNWDAAGPLVRLHVGLEDPEDLIADLQAGLARLVG</sequence>
<evidence type="ECO:0000256" key="6">
    <source>
        <dbReference type="ARBA" id="ARBA00047517"/>
    </source>
</evidence>
<dbReference type="InterPro" id="IPR015422">
    <property type="entry name" value="PyrdxlP-dep_Trfase_small"/>
</dbReference>
<keyword evidence="4 10" id="KW-0456">Lyase</keyword>
<dbReference type="InterPro" id="IPR015421">
    <property type="entry name" value="PyrdxlP-dep_Trfase_major"/>
</dbReference>
<comment type="cofactor">
    <cofactor evidence="1 9">
        <name>pyridoxal 5'-phosphate</name>
        <dbReference type="ChEBI" id="CHEBI:597326"/>
    </cofactor>
</comment>
<dbReference type="InterPro" id="IPR054542">
    <property type="entry name" value="Cys_met_metab_PP"/>
</dbReference>
<evidence type="ECO:0000256" key="2">
    <source>
        <dbReference type="ARBA" id="ARBA00009077"/>
    </source>
</evidence>
<evidence type="ECO:0000313" key="10">
    <source>
        <dbReference type="EMBL" id="MDQ0316340.1"/>
    </source>
</evidence>
<dbReference type="FunFam" id="3.40.640.10:FF:000046">
    <property type="entry name" value="Cystathionine gamma-lyase"/>
    <property type="match status" value="1"/>
</dbReference>
<dbReference type="EC" id="4.4.1.13" evidence="10"/>
<dbReference type="Proteomes" id="UP001229244">
    <property type="component" value="Unassembled WGS sequence"/>
</dbReference>
<dbReference type="RefSeq" id="WP_306886164.1">
    <property type="nucleotide sequence ID" value="NZ_JAUSUL010000002.1"/>
</dbReference>
<dbReference type="NCBIfam" id="TIGR01324">
    <property type="entry name" value="cysta_beta_ly_B"/>
    <property type="match status" value="1"/>
</dbReference>
<dbReference type="AlphaFoldDB" id="A0AAE3VQI6"/>
<comment type="catalytic activity">
    <reaction evidence="6">
        <text>L,L-cystathionine + H2O = L-homocysteine + pyruvate + NH4(+)</text>
        <dbReference type="Rhea" id="RHEA:13965"/>
        <dbReference type="ChEBI" id="CHEBI:15361"/>
        <dbReference type="ChEBI" id="CHEBI:15377"/>
        <dbReference type="ChEBI" id="CHEBI:28938"/>
        <dbReference type="ChEBI" id="CHEBI:58161"/>
        <dbReference type="ChEBI" id="CHEBI:58199"/>
    </reaction>
</comment>
<dbReference type="InterPro" id="IPR000277">
    <property type="entry name" value="Cys/Met-Metab_PyrdxlP-dep_enz"/>
</dbReference>
<dbReference type="GO" id="GO:0019346">
    <property type="term" value="P:transsulfuration"/>
    <property type="evidence" value="ECO:0007669"/>
    <property type="project" value="InterPro"/>
</dbReference>
<comment type="caution">
    <text evidence="10">The sequence shown here is derived from an EMBL/GenBank/DDBJ whole genome shotgun (WGS) entry which is preliminary data.</text>
</comment>
<evidence type="ECO:0000256" key="7">
    <source>
        <dbReference type="ARBA" id="ARBA00047625"/>
    </source>
</evidence>
<evidence type="ECO:0000256" key="4">
    <source>
        <dbReference type="ARBA" id="ARBA00023239"/>
    </source>
</evidence>
<comment type="catalytic activity">
    <reaction evidence="7">
        <text>an S-substituted L-cysteine + H2O = a thiol + pyruvate + NH4(+)</text>
        <dbReference type="Rhea" id="RHEA:18121"/>
        <dbReference type="ChEBI" id="CHEBI:15361"/>
        <dbReference type="ChEBI" id="CHEBI:15377"/>
        <dbReference type="ChEBI" id="CHEBI:28938"/>
        <dbReference type="ChEBI" id="CHEBI:29256"/>
        <dbReference type="ChEBI" id="CHEBI:58717"/>
        <dbReference type="EC" id="4.4.1.13"/>
    </reaction>
</comment>
<dbReference type="EMBL" id="JAUSUL010000002">
    <property type="protein sequence ID" value="MDQ0316340.1"/>
    <property type="molecule type" value="Genomic_DNA"/>
</dbReference>
<evidence type="ECO:0000256" key="1">
    <source>
        <dbReference type="ARBA" id="ARBA00001933"/>
    </source>
</evidence>
<gene>
    <name evidence="10" type="ORF">J2S73_002797</name>
</gene>
<evidence type="ECO:0000256" key="3">
    <source>
        <dbReference type="ARBA" id="ARBA00022898"/>
    </source>
</evidence>
<accession>A0AAE3VQI6</accession>
<name>A0AAE3VQI6_9HYPH</name>
<dbReference type="InterPro" id="IPR015424">
    <property type="entry name" value="PyrdxlP-dep_Trfase"/>
</dbReference>
<dbReference type="InterPro" id="IPR006233">
    <property type="entry name" value="Cys_b_lyase_bac"/>
</dbReference>
<evidence type="ECO:0000313" key="11">
    <source>
        <dbReference type="Proteomes" id="UP001229244"/>
    </source>
</evidence>
<dbReference type="GO" id="GO:0047804">
    <property type="term" value="F:cysteine-S-conjugate beta-lyase activity"/>
    <property type="evidence" value="ECO:0007669"/>
    <property type="project" value="UniProtKB-EC"/>
</dbReference>
<dbReference type="GO" id="GO:0019450">
    <property type="term" value="P:L-cysteine catabolic process to pyruvate"/>
    <property type="evidence" value="ECO:0007669"/>
    <property type="project" value="TreeGrafter"/>
</dbReference>
<dbReference type="Gene3D" id="3.40.640.10">
    <property type="entry name" value="Type I PLP-dependent aspartate aminotransferase-like (Major domain)"/>
    <property type="match status" value="1"/>
</dbReference>
<dbReference type="PANTHER" id="PTHR43500:SF1">
    <property type="entry name" value="CYSTATHIONINE BETA-LYASE-RELATED"/>
    <property type="match status" value="1"/>
</dbReference>
<dbReference type="PROSITE" id="PS00868">
    <property type="entry name" value="CYS_MET_METAB_PP"/>
    <property type="match status" value="1"/>
</dbReference>
<feature type="modified residue" description="N6-(pyridoxal phosphate)lysine" evidence="8">
    <location>
        <position position="209"/>
    </location>
</feature>
<evidence type="ECO:0000256" key="5">
    <source>
        <dbReference type="ARBA" id="ARBA00046315"/>
    </source>
</evidence>
<proteinExistence type="inferred from homology"/>
<keyword evidence="11" id="KW-1185">Reference proteome</keyword>
<dbReference type="PIRSF" id="PIRSF001434">
    <property type="entry name" value="CGS"/>
    <property type="match status" value="1"/>
</dbReference>
<evidence type="ECO:0000256" key="9">
    <source>
        <dbReference type="RuleBase" id="RU362118"/>
    </source>
</evidence>
<reference evidence="10" key="1">
    <citation type="submission" date="2023-07" db="EMBL/GenBank/DDBJ databases">
        <title>Genomic Encyclopedia of Type Strains, Phase IV (KMG-IV): sequencing the most valuable type-strain genomes for metagenomic binning, comparative biology and taxonomic classification.</title>
        <authorList>
            <person name="Goeker M."/>
        </authorList>
    </citation>
    <scope>NUCLEOTIDE SEQUENCE</scope>
    <source>
        <strain evidence="10">DSM 21202</strain>
    </source>
</reference>
<dbReference type="Gene3D" id="3.90.1150.10">
    <property type="entry name" value="Aspartate Aminotransferase, domain 1"/>
    <property type="match status" value="1"/>
</dbReference>
<dbReference type="PANTHER" id="PTHR43500">
    <property type="entry name" value="CYSTATHIONINE BETA-LYASE-RELATED"/>
    <property type="match status" value="1"/>
</dbReference>
<dbReference type="CDD" id="cd00614">
    <property type="entry name" value="CGS_like"/>
    <property type="match status" value="1"/>
</dbReference>
<protein>
    <submittedName>
        <fullName evidence="10">Cystathionine beta-lyase</fullName>
        <ecNumber evidence="10">4.4.1.13</ecNumber>
    </submittedName>
</protein>
<dbReference type="Pfam" id="PF01053">
    <property type="entry name" value="Cys_Met_Meta_PP"/>
    <property type="match status" value="1"/>
</dbReference>
<evidence type="ECO:0000256" key="8">
    <source>
        <dbReference type="PIRSR" id="PIRSR001434-2"/>
    </source>
</evidence>
<comment type="pathway">
    <text evidence="5">Amino-acid biosynthesis; L-methionine biosynthesis via de novo pathway; L-homocysteine from L-cystathionine: step 1/1.</text>
</comment>
<organism evidence="10 11">
    <name type="scientific">Amorphus orientalis</name>
    <dbReference type="NCBI Taxonomy" id="649198"/>
    <lineage>
        <taxon>Bacteria</taxon>
        <taxon>Pseudomonadati</taxon>
        <taxon>Pseudomonadota</taxon>
        <taxon>Alphaproteobacteria</taxon>
        <taxon>Hyphomicrobiales</taxon>
        <taxon>Amorphaceae</taxon>
        <taxon>Amorphus</taxon>
    </lineage>
</organism>
<keyword evidence="3 8" id="KW-0663">Pyridoxal phosphate</keyword>